<feature type="non-terminal residue" evidence="1">
    <location>
        <position position="60"/>
    </location>
</feature>
<evidence type="ECO:0000313" key="1">
    <source>
        <dbReference type="EMBL" id="SVB03896.1"/>
    </source>
</evidence>
<gene>
    <name evidence="1" type="ORF">METZ01_LOCUS156750</name>
</gene>
<proteinExistence type="predicted"/>
<evidence type="ECO:0008006" key="2">
    <source>
        <dbReference type="Google" id="ProtNLM"/>
    </source>
</evidence>
<dbReference type="AlphaFoldDB" id="A0A382AQX7"/>
<reference evidence="1" key="1">
    <citation type="submission" date="2018-05" db="EMBL/GenBank/DDBJ databases">
        <authorList>
            <person name="Lanie J.A."/>
            <person name="Ng W.-L."/>
            <person name="Kazmierczak K.M."/>
            <person name="Andrzejewski T.M."/>
            <person name="Davidsen T.M."/>
            <person name="Wayne K.J."/>
            <person name="Tettelin H."/>
            <person name="Glass J.I."/>
            <person name="Rusch D."/>
            <person name="Podicherti R."/>
            <person name="Tsui H.-C.T."/>
            <person name="Winkler M.E."/>
        </authorList>
    </citation>
    <scope>NUCLEOTIDE SEQUENCE</scope>
</reference>
<sequence>MTDSISLAETCISASAKVWKDDGEILATGIGLIPRLAVGLAKLTTNPDLMMTDGEAFLIS</sequence>
<protein>
    <recommendedName>
        <fullName evidence="2">Coenzyme A transferase</fullName>
    </recommendedName>
</protein>
<accession>A0A382AQX7</accession>
<dbReference type="InterPro" id="IPR037171">
    <property type="entry name" value="NagB/RpiA_transferase-like"/>
</dbReference>
<organism evidence="1">
    <name type="scientific">marine metagenome</name>
    <dbReference type="NCBI Taxonomy" id="408172"/>
    <lineage>
        <taxon>unclassified sequences</taxon>
        <taxon>metagenomes</taxon>
        <taxon>ecological metagenomes</taxon>
    </lineage>
</organism>
<dbReference type="SUPFAM" id="SSF100950">
    <property type="entry name" value="NagB/RpiA/CoA transferase-like"/>
    <property type="match status" value="1"/>
</dbReference>
<dbReference type="EMBL" id="UINC01026443">
    <property type="protein sequence ID" value="SVB03896.1"/>
    <property type="molecule type" value="Genomic_DNA"/>
</dbReference>
<name>A0A382AQX7_9ZZZZ</name>